<dbReference type="EMBL" id="JBGNUJ010000008">
    <property type="protein sequence ID" value="KAL3956828.1"/>
    <property type="molecule type" value="Genomic_DNA"/>
</dbReference>
<accession>A0ACC4DNF3</accession>
<proteinExistence type="predicted"/>
<name>A0ACC4DNF3_PURLI</name>
<comment type="caution">
    <text evidence="1">The sequence shown here is derived from an EMBL/GenBank/DDBJ whole genome shotgun (WGS) entry which is preliminary data.</text>
</comment>
<organism evidence="1 2">
    <name type="scientific">Purpureocillium lilacinum</name>
    <name type="common">Paecilomyces lilacinus</name>
    <dbReference type="NCBI Taxonomy" id="33203"/>
    <lineage>
        <taxon>Eukaryota</taxon>
        <taxon>Fungi</taxon>
        <taxon>Dikarya</taxon>
        <taxon>Ascomycota</taxon>
        <taxon>Pezizomycotina</taxon>
        <taxon>Sordariomycetes</taxon>
        <taxon>Hypocreomycetidae</taxon>
        <taxon>Hypocreales</taxon>
        <taxon>Ophiocordycipitaceae</taxon>
        <taxon>Purpureocillium</taxon>
    </lineage>
</organism>
<gene>
    <name evidence="1" type="ORF">ACCO45_009674</name>
</gene>
<dbReference type="Proteomes" id="UP001638806">
    <property type="component" value="Unassembled WGS sequence"/>
</dbReference>
<evidence type="ECO:0000313" key="2">
    <source>
        <dbReference type="Proteomes" id="UP001638806"/>
    </source>
</evidence>
<reference evidence="1" key="1">
    <citation type="submission" date="2024-12" db="EMBL/GenBank/DDBJ databases">
        <title>Comparative genomics and development of molecular markers within Purpureocillium lilacinum and among Purpureocillium species.</title>
        <authorList>
            <person name="Yeh Z.-Y."/>
            <person name="Ni N.-T."/>
            <person name="Lo P.-H."/>
            <person name="Mushyakhwo K."/>
            <person name="Lin C.-F."/>
            <person name="Nai Y.-S."/>
        </authorList>
    </citation>
    <scope>NUCLEOTIDE SEQUENCE</scope>
    <source>
        <strain evidence="1">NCHU-NPUST-175</strain>
    </source>
</reference>
<keyword evidence="2" id="KW-1185">Reference proteome</keyword>
<evidence type="ECO:0000313" key="1">
    <source>
        <dbReference type="EMBL" id="KAL3956828.1"/>
    </source>
</evidence>
<protein>
    <submittedName>
        <fullName evidence="1">Uncharacterized protein</fullName>
    </submittedName>
</protein>
<sequence length="596" mass="65286">MEHPGAAEREPGDNNAKAAAHQYEDAGVAKPGDTQGRGLEIGETREITVTEHELGFWKAIRMYPQATFWSMFFCIAVVMAGFDAQIITSFYALPAFQRKYGDRIGDHYEISAPWQTALGMGNPIGQCAGALASGYPLQVLGRRKTLAICCCWSIGFVFVQFFATSIGMLCAGEILGGLAYGFYVVIAPTYASEICPVVLRGVLTASVNLAFVIGQFIAQGCAAGVESRLDEWAYKVPFSLIALFELCSRWPRPLIDTAKARVSPPGIVSPAVAAVLTKRSQSIIGYPMGVACCTSRGAALCPESPYWLVRRGRREEARKALLKLTSAKDRPDIDNVLVGIEQTDLLEREYETSTSYMDCFRGVSRRRTEISVMVYLIQVIGGNPLIGYANYFFEQAGLDSADAFNMGVGNTALGFTGTLISWPLMNYFLFGRRTIYNSGMVLMTVLLFVIGFLGIPKNNKGAVWALASLMDCWTFIYQMTVGPICFVIISEISATRLREKTIAVATAVQAVASIVFTIAMPYMLNSDEANWGGKTGFLFGGISALCLVWCFFRLPESRGRTYEELDILFQRQIPARKFKDYDLIAEADAGEGPSAS</sequence>